<dbReference type="AlphaFoldDB" id="A0A8S3A7B5"/>
<reference evidence="2" key="1">
    <citation type="submission" date="2021-02" db="EMBL/GenBank/DDBJ databases">
        <authorList>
            <person name="Nowell W R."/>
        </authorList>
    </citation>
    <scope>NUCLEOTIDE SEQUENCE</scope>
</reference>
<sequence>YNLFELKFVSHSRVARLLYVILMNEKKYASNSIRKLLKEHHYDLENEHQSNITTSTATSLVTKNNSTESSEQQYTENKLDNLTNKTQADGKERPESPDKEDDDDESENHRTKRKRSLSLS</sequence>
<gene>
    <name evidence="2" type="ORF">SRO942_LOCUS51279</name>
</gene>
<feature type="compositionally biased region" description="Basic residues" evidence="1">
    <location>
        <begin position="110"/>
        <end position="120"/>
    </location>
</feature>
<name>A0A8S3A7B5_9BILA</name>
<feature type="non-terminal residue" evidence="2">
    <location>
        <position position="120"/>
    </location>
</feature>
<dbReference type="Proteomes" id="UP000681722">
    <property type="component" value="Unassembled WGS sequence"/>
</dbReference>
<dbReference type="EMBL" id="CAJOBC010159124">
    <property type="protein sequence ID" value="CAF4693355.1"/>
    <property type="molecule type" value="Genomic_DNA"/>
</dbReference>
<evidence type="ECO:0000313" key="2">
    <source>
        <dbReference type="EMBL" id="CAF4693355.1"/>
    </source>
</evidence>
<evidence type="ECO:0000313" key="3">
    <source>
        <dbReference type="Proteomes" id="UP000681722"/>
    </source>
</evidence>
<feature type="compositionally biased region" description="Basic and acidic residues" evidence="1">
    <location>
        <begin position="88"/>
        <end position="97"/>
    </location>
</feature>
<feature type="region of interest" description="Disordered" evidence="1">
    <location>
        <begin position="47"/>
        <end position="120"/>
    </location>
</feature>
<accession>A0A8S3A7B5</accession>
<comment type="caution">
    <text evidence="2">The sequence shown here is derived from an EMBL/GenBank/DDBJ whole genome shotgun (WGS) entry which is preliminary data.</text>
</comment>
<protein>
    <submittedName>
        <fullName evidence="2">Uncharacterized protein</fullName>
    </submittedName>
</protein>
<proteinExistence type="predicted"/>
<feature type="non-terminal residue" evidence="2">
    <location>
        <position position="1"/>
    </location>
</feature>
<organism evidence="2 3">
    <name type="scientific">Didymodactylos carnosus</name>
    <dbReference type="NCBI Taxonomy" id="1234261"/>
    <lineage>
        <taxon>Eukaryota</taxon>
        <taxon>Metazoa</taxon>
        <taxon>Spiralia</taxon>
        <taxon>Gnathifera</taxon>
        <taxon>Rotifera</taxon>
        <taxon>Eurotatoria</taxon>
        <taxon>Bdelloidea</taxon>
        <taxon>Philodinida</taxon>
        <taxon>Philodinidae</taxon>
        <taxon>Didymodactylos</taxon>
    </lineage>
</organism>
<feature type="compositionally biased region" description="Polar residues" evidence="1">
    <location>
        <begin position="49"/>
        <end position="87"/>
    </location>
</feature>
<evidence type="ECO:0000256" key="1">
    <source>
        <dbReference type="SAM" id="MobiDB-lite"/>
    </source>
</evidence>